<proteinExistence type="predicted"/>
<sequence>MTYPITVEHTPRNIMTIQPVVDIVATSSKRDLLMNGISPRLPKSIAYAVSDNPLYR</sequence>
<accession>X1EIU1</accession>
<dbReference type="EMBL" id="BART01036202">
    <property type="protein sequence ID" value="GAH08563.1"/>
    <property type="molecule type" value="Genomic_DNA"/>
</dbReference>
<protein>
    <submittedName>
        <fullName evidence="1">Uncharacterized protein</fullName>
    </submittedName>
</protein>
<organism evidence="1">
    <name type="scientific">marine sediment metagenome</name>
    <dbReference type="NCBI Taxonomy" id="412755"/>
    <lineage>
        <taxon>unclassified sequences</taxon>
        <taxon>metagenomes</taxon>
        <taxon>ecological metagenomes</taxon>
    </lineage>
</organism>
<comment type="caution">
    <text evidence="1">The sequence shown here is derived from an EMBL/GenBank/DDBJ whole genome shotgun (WGS) entry which is preliminary data.</text>
</comment>
<gene>
    <name evidence="1" type="ORF">S01H4_61153</name>
</gene>
<evidence type="ECO:0000313" key="1">
    <source>
        <dbReference type="EMBL" id="GAH08563.1"/>
    </source>
</evidence>
<name>X1EIU1_9ZZZZ</name>
<reference evidence="1" key="1">
    <citation type="journal article" date="2014" name="Front. Microbiol.">
        <title>High frequency of phylogenetically diverse reductive dehalogenase-homologous genes in deep subseafloor sedimentary metagenomes.</title>
        <authorList>
            <person name="Kawai M."/>
            <person name="Futagami T."/>
            <person name="Toyoda A."/>
            <person name="Takaki Y."/>
            <person name="Nishi S."/>
            <person name="Hori S."/>
            <person name="Arai W."/>
            <person name="Tsubouchi T."/>
            <person name="Morono Y."/>
            <person name="Uchiyama I."/>
            <person name="Ito T."/>
            <person name="Fujiyama A."/>
            <person name="Inagaki F."/>
            <person name="Takami H."/>
        </authorList>
    </citation>
    <scope>NUCLEOTIDE SEQUENCE</scope>
    <source>
        <strain evidence="1">Expedition CK06-06</strain>
    </source>
</reference>
<dbReference type="AlphaFoldDB" id="X1EIU1"/>